<gene>
    <name evidence="1" type="ORF">R5R35_005523</name>
</gene>
<dbReference type="AlphaFoldDB" id="A0AAN9VIX8"/>
<organism evidence="1 2">
    <name type="scientific">Gryllus longicercus</name>
    <dbReference type="NCBI Taxonomy" id="2509291"/>
    <lineage>
        <taxon>Eukaryota</taxon>
        <taxon>Metazoa</taxon>
        <taxon>Ecdysozoa</taxon>
        <taxon>Arthropoda</taxon>
        <taxon>Hexapoda</taxon>
        <taxon>Insecta</taxon>
        <taxon>Pterygota</taxon>
        <taxon>Neoptera</taxon>
        <taxon>Polyneoptera</taxon>
        <taxon>Orthoptera</taxon>
        <taxon>Ensifera</taxon>
        <taxon>Gryllidea</taxon>
        <taxon>Grylloidea</taxon>
        <taxon>Gryllidae</taxon>
        <taxon>Gryllinae</taxon>
        <taxon>Gryllus</taxon>
    </lineage>
</organism>
<name>A0AAN9VIX8_9ORTH</name>
<proteinExistence type="predicted"/>
<sequence length="130" mass="14462">MIFANSSLKRWGSTGSAGRPLAAAPVRLRGRASRGASGCRSRRLMRAELWGFARLEARRRLRKRDAVRSRTGTIFSRLKGGILRRDSLPDEPCGVCSANGASVQMETPNNEKLRLMCLLESFDYSVLSIY</sequence>
<protein>
    <submittedName>
        <fullName evidence="1">Uncharacterized protein</fullName>
    </submittedName>
</protein>
<reference evidence="1 2" key="1">
    <citation type="submission" date="2024-03" db="EMBL/GenBank/DDBJ databases">
        <title>The genome assembly and annotation of the cricket Gryllus longicercus Weissman &amp; Gray.</title>
        <authorList>
            <person name="Szrajer S."/>
            <person name="Gray D."/>
            <person name="Ylla G."/>
        </authorList>
    </citation>
    <scope>NUCLEOTIDE SEQUENCE [LARGE SCALE GENOMIC DNA]</scope>
    <source>
        <strain evidence="1">DAG 2021-001</strain>
        <tissue evidence="1">Whole body minus gut</tissue>
    </source>
</reference>
<comment type="caution">
    <text evidence="1">The sequence shown here is derived from an EMBL/GenBank/DDBJ whole genome shotgun (WGS) entry which is preliminary data.</text>
</comment>
<accession>A0AAN9VIX8</accession>
<evidence type="ECO:0000313" key="2">
    <source>
        <dbReference type="Proteomes" id="UP001378592"/>
    </source>
</evidence>
<evidence type="ECO:0000313" key="1">
    <source>
        <dbReference type="EMBL" id="KAK7865735.1"/>
    </source>
</evidence>
<dbReference type="Proteomes" id="UP001378592">
    <property type="component" value="Unassembled WGS sequence"/>
</dbReference>
<dbReference type="EMBL" id="JAZDUA010000167">
    <property type="protein sequence ID" value="KAK7865735.1"/>
    <property type="molecule type" value="Genomic_DNA"/>
</dbReference>
<keyword evidence="2" id="KW-1185">Reference proteome</keyword>